<feature type="compositionally biased region" description="Polar residues" evidence="1">
    <location>
        <begin position="707"/>
        <end position="724"/>
    </location>
</feature>
<proteinExistence type="predicted"/>
<protein>
    <submittedName>
        <fullName evidence="3">Uncharacterized protein</fullName>
    </submittedName>
</protein>
<reference evidence="3" key="1">
    <citation type="submission" date="2022-11" db="UniProtKB">
        <authorList>
            <consortium name="WormBaseParasite"/>
        </authorList>
    </citation>
    <scope>IDENTIFICATION</scope>
</reference>
<sequence>MLEERLAEAIGHEIDAEIVRHSLVDLNPSHPKSSHYSESSSRRIPTNFCKKLVQSLWHLGKQRDNQKGKKDPPGRFHAQKHLNGFNADTFSSQLSLLPPMDFVDGDGHSDDDDDNEDKDGLGVGVKEGEGEGQHGAVVELSSFSLEHSMQEWPEEEMQNIVWLICSDGMEQSVRLTNIQKLHFVSPIAFSKSKAFEIFLGHLHAILPIPLLFKDTVHVLARILNCSNETIWLKSAKCLSRVAHGVMRSPSLGVNDKRSFADFFRQILCFCPQIWRSFEQQSIGRIVQCFMEMLTSEISTGGGGGPSPEGFLAMLASVDPELNWLRSWLHRQSILKLMMPKLSELVHELLDHYGGDRLHRPNGGDNRPRHCPLFWAFQASILFRCLQHSPVLDFLQEIVPDPAKLRHLFCRAILHFLSIAFSPPNAVPRPKGSRMARQIVVQGFLETTTTDCGAAVLSSSELFLQPLFSMHSSDSALLVQVPSSSSPPPAAPFPPMFDLCLKVLLNVLLHAPSLPSGDISLLTKVEQSLRQHMTLFLYHNDNPFSNATTVQVLNTLFEHFPIDQLRSTFSDLIRTLLIPKISKLDHSNKNHRRLIISIANLTFMHNGTTHQWRKSVGKMLNRVALRNSPICAGGISPKHPHNSWATFPSTIELCESEKHLAAIALLQFLGFQQIDERVPEKSARVAWHHHQRQNNVRNVGKSHKIDSTNRASGGSNHSVMSSVASEHSEADPSPNDFSFSDDCSQKFFVEDTLCRLNCLDFLPFAPADFRPANWHFEHLTGFIFFFITQPELLSDLFQSGQFGHRFVERFTSFERRKDKRDEQQLVEFIGKMDLLIINFDMLFDLKHFIPNLGVRLIELLHKYCSDSSGNLLMSELCRRLYSTELAKKSILKKWEIVEEEEAGGGEDEESDEDGDDATSLSAERFGESPLHRISELGGNGLPFLKTIRRPFELLDKFATKFWPQPEQNRLTVRPPQHSEWLSALADYAHGLGLTPGSRANVRKRIGALRLLPQNERIHNDWFLAAVFLSSGLSAEGTSDFCERLLEQRRRSSSPSSSSSHPPCSSSASPLSLFVDSVWPVCCSVCPFAHRHPFPELLAVRVFPRALSMIRHSSVFRPLRGFLSSCQLPSLFHLFLFYTNQAYLGILPFRAVQEYLVVAVLGGPEFQALHFCAVLAHIFHCSTRHHSLHFSSKLTSLFLRPIFLANFRFSKYAQLPTTDGQFD</sequence>
<feature type="compositionally biased region" description="Basic and acidic residues" evidence="1">
    <location>
        <begin position="61"/>
        <end position="74"/>
    </location>
</feature>
<accession>A0A914HJH7</accession>
<evidence type="ECO:0000313" key="3">
    <source>
        <dbReference type="WBParaSite" id="Gr19_v10_g17202.t1"/>
    </source>
</evidence>
<name>A0A914HJH7_GLORO</name>
<feature type="region of interest" description="Disordered" evidence="1">
    <location>
        <begin position="101"/>
        <end position="131"/>
    </location>
</feature>
<keyword evidence="2" id="KW-1185">Reference proteome</keyword>
<feature type="region of interest" description="Disordered" evidence="1">
    <location>
        <begin position="60"/>
        <end position="80"/>
    </location>
</feature>
<feature type="region of interest" description="Disordered" evidence="1">
    <location>
        <begin position="695"/>
        <end position="735"/>
    </location>
</feature>
<dbReference type="AlphaFoldDB" id="A0A914HJH7"/>
<feature type="region of interest" description="Disordered" evidence="1">
    <location>
        <begin position="900"/>
        <end position="919"/>
    </location>
</feature>
<organism evidence="2 3">
    <name type="scientific">Globodera rostochiensis</name>
    <name type="common">Golden nematode worm</name>
    <name type="synonym">Heterodera rostochiensis</name>
    <dbReference type="NCBI Taxonomy" id="31243"/>
    <lineage>
        <taxon>Eukaryota</taxon>
        <taxon>Metazoa</taxon>
        <taxon>Ecdysozoa</taxon>
        <taxon>Nematoda</taxon>
        <taxon>Chromadorea</taxon>
        <taxon>Rhabditida</taxon>
        <taxon>Tylenchina</taxon>
        <taxon>Tylenchomorpha</taxon>
        <taxon>Tylenchoidea</taxon>
        <taxon>Heteroderidae</taxon>
        <taxon>Heteroderinae</taxon>
        <taxon>Globodera</taxon>
    </lineage>
</organism>
<dbReference type="WBParaSite" id="Gr19_v10_g17202.t1">
    <property type="protein sequence ID" value="Gr19_v10_g17202.t1"/>
    <property type="gene ID" value="Gr19_v10_g17202"/>
</dbReference>
<feature type="compositionally biased region" description="Acidic residues" evidence="1">
    <location>
        <begin position="900"/>
        <end position="915"/>
    </location>
</feature>
<evidence type="ECO:0000256" key="1">
    <source>
        <dbReference type="SAM" id="MobiDB-lite"/>
    </source>
</evidence>
<evidence type="ECO:0000313" key="2">
    <source>
        <dbReference type="Proteomes" id="UP000887572"/>
    </source>
</evidence>
<dbReference type="Proteomes" id="UP000887572">
    <property type="component" value="Unplaced"/>
</dbReference>